<dbReference type="SUPFAM" id="SSF51905">
    <property type="entry name" value="FAD/NAD(P)-binding domain"/>
    <property type="match status" value="1"/>
</dbReference>
<gene>
    <name evidence="2" type="ORF">ACFOSH_37645</name>
</gene>
<dbReference type="InterPro" id="IPR036188">
    <property type="entry name" value="FAD/NAD-bd_sf"/>
</dbReference>
<protein>
    <submittedName>
        <fullName evidence="2">FAD-dependent oxidoreductase</fullName>
    </submittedName>
</protein>
<dbReference type="Pfam" id="PF01266">
    <property type="entry name" value="DAO"/>
    <property type="match status" value="1"/>
</dbReference>
<accession>A0ABV7PCB8</accession>
<comment type="caution">
    <text evidence="2">The sequence shown here is derived from an EMBL/GenBank/DDBJ whole genome shotgun (WGS) entry which is preliminary data.</text>
</comment>
<dbReference type="PANTHER" id="PTHR13847">
    <property type="entry name" value="SARCOSINE DEHYDROGENASE-RELATED"/>
    <property type="match status" value="1"/>
</dbReference>
<name>A0ABV7PCB8_9PSEU</name>
<evidence type="ECO:0000313" key="3">
    <source>
        <dbReference type="Proteomes" id="UP001595645"/>
    </source>
</evidence>
<dbReference type="RefSeq" id="WP_378245396.1">
    <property type="nucleotide sequence ID" value="NZ_JBHRWK010000081.1"/>
</dbReference>
<organism evidence="2 3">
    <name type="scientific">Amycolatopsis speibonae</name>
    <dbReference type="NCBI Taxonomy" id="1450224"/>
    <lineage>
        <taxon>Bacteria</taxon>
        <taxon>Bacillati</taxon>
        <taxon>Actinomycetota</taxon>
        <taxon>Actinomycetes</taxon>
        <taxon>Pseudonocardiales</taxon>
        <taxon>Pseudonocardiaceae</taxon>
        <taxon>Amycolatopsis</taxon>
    </lineage>
</organism>
<keyword evidence="3" id="KW-1185">Reference proteome</keyword>
<dbReference type="Proteomes" id="UP001595645">
    <property type="component" value="Unassembled WGS sequence"/>
</dbReference>
<dbReference type="EMBL" id="JBHRWK010000081">
    <property type="protein sequence ID" value="MFC3455191.1"/>
    <property type="molecule type" value="Genomic_DNA"/>
</dbReference>
<dbReference type="Gene3D" id="3.30.9.10">
    <property type="entry name" value="D-Amino Acid Oxidase, subunit A, domain 2"/>
    <property type="match status" value="1"/>
</dbReference>
<dbReference type="Gene3D" id="3.50.50.60">
    <property type="entry name" value="FAD/NAD(P)-binding domain"/>
    <property type="match status" value="1"/>
</dbReference>
<feature type="domain" description="FAD dependent oxidoreductase" evidence="1">
    <location>
        <begin position="3"/>
        <end position="338"/>
    </location>
</feature>
<evidence type="ECO:0000313" key="2">
    <source>
        <dbReference type="EMBL" id="MFC3455191.1"/>
    </source>
</evidence>
<dbReference type="InterPro" id="IPR006076">
    <property type="entry name" value="FAD-dep_OxRdtase"/>
</dbReference>
<proteinExistence type="predicted"/>
<sequence length="343" mass="35149">MRVGIVGGGIAGALIAWRLRRTAPRITVDVYTAGPAGGDATGASGGLVRGFERVVPLCRQAADGLAELRGDPALRSAAAYREVGSVYLLPAGAEVTEPVRVLEEVLPGSATLLTGAELAGHYPFRGLPSGMTAVVERQAGFLSPARLRAAALAWIADSGGTVRRVPVVTVTPAPALCGADGAAKGYDAVVLAAGPWTPALLTASGLPTGGLRVKQIQYSVYEGRPAGLGAFVREDTGMWGRPDGETGFLLGLPSDRWDVDPSCPQPDVALVDRVAEEARRLLGHPPAGHRPLRTAVSSDCYHDPPGLALREVCPGVFTFTGGSGGAAKTVLAASRAAAAVLAR</sequence>
<evidence type="ECO:0000259" key="1">
    <source>
        <dbReference type="Pfam" id="PF01266"/>
    </source>
</evidence>
<reference evidence="3" key="1">
    <citation type="journal article" date="2019" name="Int. J. Syst. Evol. Microbiol.">
        <title>The Global Catalogue of Microorganisms (GCM) 10K type strain sequencing project: providing services to taxonomists for standard genome sequencing and annotation.</title>
        <authorList>
            <consortium name="The Broad Institute Genomics Platform"/>
            <consortium name="The Broad Institute Genome Sequencing Center for Infectious Disease"/>
            <person name="Wu L."/>
            <person name="Ma J."/>
        </authorList>
    </citation>
    <scope>NUCLEOTIDE SEQUENCE [LARGE SCALE GENOMIC DNA]</scope>
    <source>
        <strain evidence="3">CGMCC 4.7676</strain>
    </source>
</reference>